<dbReference type="EMBL" id="JARBJD010000463">
    <property type="protein sequence ID" value="KAK2941789.1"/>
    <property type="molecule type" value="Genomic_DNA"/>
</dbReference>
<feature type="compositionally biased region" description="Low complexity" evidence="1">
    <location>
        <begin position="257"/>
        <end position="275"/>
    </location>
</feature>
<name>A0ABQ9WQN2_9EUKA</name>
<proteinExistence type="predicted"/>
<feature type="compositionally biased region" description="Basic and acidic residues" evidence="1">
    <location>
        <begin position="325"/>
        <end position="337"/>
    </location>
</feature>
<feature type="region of interest" description="Disordered" evidence="1">
    <location>
        <begin position="170"/>
        <end position="204"/>
    </location>
</feature>
<keyword evidence="3" id="KW-1185">Reference proteome</keyword>
<evidence type="ECO:0000313" key="3">
    <source>
        <dbReference type="Proteomes" id="UP001281761"/>
    </source>
</evidence>
<evidence type="ECO:0000313" key="2">
    <source>
        <dbReference type="EMBL" id="KAK2941789.1"/>
    </source>
</evidence>
<comment type="caution">
    <text evidence="2">The sequence shown here is derived from an EMBL/GenBank/DDBJ whole genome shotgun (WGS) entry which is preliminary data.</text>
</comment>
<sequence length="337" mass="37586">MLIRFKESGWLVQEAAQHKLIPTDTETKMKAFFSPLNSQCSSDKAFDVENTPAVPLFLPSENQSMTHCELPTISSDDDRPDPRVFVEEGKTETDDPNTQQDTPTSAPELNELVVTPIPVVSIPKFPLAVISSVTCSNCHKLPATRTCMCADCLPSRDLCRHCSATLHTQASQSDQNGSKIEQSKKQAPKQSKRTSGMDDTRAVSIDPCQDSTVSEVVRAEDLRQRGPSIVCGRWTDHGMTMHEMESEDARTPKYVMSSQGQKSSSSRFSTQSAASRLTDGTQNYADRLEFQKMAAEQLRQQAELNECTFQPNIGHPKKEGRRHVPPKDEKWGRRQSK</sequence>
<feature type="compositionally biased region" description="Polar residues" evidence="1">
    <location>
        <begin position="170"/>
        <end position="180"/>
    </location>
</feature>
<organism evidence="2 3">
    <name type="scientific">Blattamonas nauphoetae</name>
    <dbReference type="NCBI Taxonomy" id="2049346"/>
    <lineage>
        <taxon>Eukaryota</taxon>
        <taxon>Metamonada</taxon>
        <taxon>Preaxostyla</taxon>
        <taxon>Oxymonadida</taxon>
        <taxon>Blattamonas</taxon>
    </lineage>
</organism>
<feature type="region of interest" description="Disordered" evidence="1">
    <location>
        <begin position="70"/>
        <end position="109"/>
    </location>
</feature>
<feature type="compositionally biased region" description="Basic and acidic residues" evidence="1">
    <location>
        <begin position="76"/>
        <end position="93"/>
    </location>
</feature>
<feature type="region of interest" description="Disordered" evidence="1">
    <location>
        <begin position="302"/>
        <end position="337"/>
    </location>
</feature>
<evidence type="ECO:0000256" key="1">
    <source>
        <dbReference type="SAM" id="MobiDB-lite"/>
    </source>
</evidence>
<accession>A0ABQ9WQN2</accession>
<dbReference type="Proteomes" id="UP001281761">
    <property type="component" value="Unassembled WGS sequence"/>
</dbReference>
<gene>
    <name evidence="2" type="ORF">BLNAU_23294</name>
</gene>
<feature type="compositionally biased region" description="Polar residues" evidence="1">
    <location>
        <begin position="302"/>
        <end position="311"/>
    </location>
</feature>
<reference evidence="2 3" key="1">
    <citation type="journal article" date="2022" name="bioRxiv">
        <title>Genomics of Preaxostyla Flagellates Illuminates Evolutionary Transitions and the Path Towards Mitochondrial Loss.</title>
        <authorList>
            <person name="Novak L.V.F."/>
            <person name="Treitli S.C."/>
            <person name="Pyrih J."/>
            <person name="Halakuc P."/>
            <person name="Pipaliya S.V."/>
            <person name="Vacek V."/>
            <person name="Brzon O."/>
            <person name="Soukal P."/>
            <person name="Eme L."/>
            <person name="Dacks J.B."/>
            <person name="Karnkowska A."/>
            <person name="Elias M."/>
            <person name="Hampl V."/>
        </authorList>
    </citation>
    <scope>NUCLEOTIDE SEQUENCE [LARGE SCALE GENOMIC DNA]</scope>
    <source>
        <strain evidence="2">NAU3</strain>
        <tissue evidence="2">Gut</tissue>
    </source>
</reference>
<protein>
    <submittedName>
        <fullName evidence="2">Uncharacterized protein</fullName>
    </submittedName>
</protein>
<feature type="region of interest" description="Disordered" evidence="1">
    <location>
        <begin position="255"/>
        <end position="280"/>
    </location>
</feature>